<gene>
    <name evidence="2" type="ORF">GKO32_15870</name>
</gene>
<keyword evidence="3" id="KW-1185">Reference proteome</keyword>
<dbReference type="EMBL" id="WMBA01000022">
    <property type="protein sequence ID" value="MTD55444.1"/>
    <property type="molecule type" value="Genomic_DNA"/>
</dbReference>
<reference evidence="2 3" key="1">
    <citation type="submission" date="2019-11" db="EMBL/GenBank/DDBJ databases">
        <title>Draft genome of Amycolatopsis RM579.</title>
        <authorList>
            <person name="Duangmal K."/>
            <person name="Mingma R."/>
        </authorList>
    </citation>
    <scope>NUCLEOTIDE SEQUENCE [LARGE SCALE GENOMIC DNA]</scope>
    <source>
        <strain evidence="2 3">RM579</strain>
    </source>
</reference>
<feature type="domain" description="VOC" evidence="1">
    <location>
        <begin position="29"/>
        <end position="161"/>
    </location>
</feature>
<dbReference type="AlphaFoldDB" id="A0A6N7Z4U3"/>
<evidence type="ECO:0000313" key="2">
    <source>
        <dbReference type="EMBL" id="MTD55444.1"/>
    </source>
</evidence>
<dbReference type="SUPFAM" id="SSF54593">
    <property type="entry name" value="Glyoxalase/Bleomycin resistance protein/Dihydroxybiphenyl dioxygenase"/>
    <property type="match status" value="1"/>
</dbReference>
<dbReference type="InterPro" id="IPR029068">
    <property type="entry name" value="Glyas_Bleomycin-R_OHBP_Dase"/>
</dbReference>
<dbReference type="Gene3D" id="3.10.180.10">
    <property type="entry name" value="2,3-Dihydroxybiphenyl 1,2-Dioxygenase, domain 1"/>
    <property type="match status" value="1"/>
</dbReference>
<comment type="caution">
    <text evidence="2">The sequence shown here is derived from an EMBL/GenBank/DDBJ whole genome shotgun (WGS) entry which is preliminary data.</text>
</comment>
<proteinExistence type="predicted"/>
<sequence>MNESRGADVGVRRREGAARMTEPHLEQFMLFHTGMIVPDLDAAMKTMAAGFGFAWADPITTTGQMRNPTSVGQRTTRLTFSTNGPHRVELLEHIDGEMWRTAEHPVHHLGFAVPDLEDACRHLEAKDYVPAFELHGPDDGAPIAYYFRSPVGGLWIETVSYAVYQDLMKWVDSGLAPDVAKPGAGNVR</sequence>
<evidence type="ECO:0000313" key="3">
    <source>
        <dbReference type="Proteomes" id="UP000440096"/>
    </source>
</evidence>
<dbReference type="OrthoDB" id="5185674at2"/>
<accession>A0A6N7Z4U3</accession>
<evidence type="ECO:0000259" key="1">
    <source>
        <dbReference type="PROSITE" id="PS51819"/>
    </source>
</evidence>
<protein>
    <recommendedName>
        <fullName evidence="1">VOC domain-containing protein</fullName>
    </recommendedName>
</protein>
<dbReference type="InterPro" id="IPR037523">
    <property type="entry name" value="VOC_core"/>
</dbReference>
<organism evidence="2 3">
    <name type="scientific">Amycolatopsis pithecellobii</name>
    <dbReference type="NCBI Taxonomy" id="664692"/>
    <lineage>
        <taxon>Bacteria</taxon>
        <taxon>Bacillati</taxon>
        <taxon>Actinomycetota</taxon>
        <taxon>Actinomycetes</taxon>
        <taxon>Pseudonocardiales</taxon>
        <taxon>Pseudonocardiaceae</taxon>
        <taxon>Amycolatopsis</taxon>
    </lineage>
</organism>
<dbReference type="Pfam" id="PF13669">
    <property type="entry name" value="Glyoxalase_4"/>
    <property type="match status" value="1"/>
</dbReference>
<dbReference type="Proteomes" id="UP000440096">
    <property type="component" value="Unassembled WGS sequence"/>
</dbReference>
<dbReference type="PROSITE" id="PS51819">
    <property type="entry name" value="VOC"/>
    <property type="match status" value="1"/>
</dbReference>
<name>A0A6N7Z4U3_9PSEU</name>